<evidence type="ECO:0000256" key="1">
    <source>
        <dbReference type="SAM" id="MobiDB-lite"/>
    </source>
</evidence>
<sequence length="1846" mass="203921">VHYGTLSADGSPVITSLHDFAACFDDVSNIEMTRHLLSSASVRYRHPDSSRRRPAWSLEVIPQLMSSLGVVLGTEEWGGLRAGDISKTRALIKETIMSLSVRLFWFDIDCLQHQASLGTLDLLKRLDDMMLRVTRKCNPEGKPYKYASTLMKCMNVWRDHAAPAYWERAEVAGLMLSDSVDEMNAMKMRSLIRSELENCAQTGMISRDTWTWVRDLCARWRPDTEALESFNKTVKEEVQKAPHISPALLSSRPINKMAVYSMVYAQQVEHNAGKPAIRKWSLAQGGLFSLCQFVSSGCPGSLEVDIVGPLKHQLYRAFMKEAKSQAMEGLRSALVLGGEGNFNMTLLHFPGGKSRPADPTIRCAQVQRVDPTRQDEIMRAFGTREFATKKAVGHERSRFAHPSHHIVEVEDVLACSVCGMWTRSAVTRGLRTEGHGTAFNGGLLQAPVEGLASRVDNATFSSLRIALMLEDWSAQGARLGVEGEDLQSTLAWVAMRWELEELTWINENVKFFPPQKVFAGLLKKNVIFSVVVDLANLGWPQRRERRISVGVHKSLIVTGVGWDVFGGAFRRQMKATWRHVLCATPEELDSELEWARRRPSSLFRRCVDAATADAQAQGKVFVQDILDNPDRFDQIKRMTNTSAFTDAMSLFELANMLKYMSKGAPRGTVFDLGQSAVKRYTAGTDFATPTVTRNVHMLYSPEIARWLTTKEMLLLQGFPVISEGVLAKGLVEGVRGEAWAVPAVDNGPNGEVLGPETVLLLISHATLVEAANEAFRRQPTSRFVIKTMEGGIVVKIFLPSTPAFALIYLRDLHNQFHLGAGTSFLEKYVQSAEFEKEWVDYMKSNNMVARQMPTSGPNTYLKEYWRWITKFHKDEFTTWQMYKSAKTFMRNLAQRKIYTTWSERVSSECDFAHPALMTADAIFINMEVHDVVMSFQDTIPRAHLDMMLMECLRFSYPVVNMDSSEDFCHETVACVFQNQEPVSAFQVRRTRGGIENKLKILKCPMGGGVAYLEALEASKKRSAAANSCSNGKASKTTASTAETDAGGQKCDGKGPGSQSKGKGKGKKGKSAAEKKKKAAVGKAKAKAKAKGAESKAMDILCEEQISATAEVVVDHGAQGEEDMQVAEEIAGEVEMIQEADSVPELPASPAHPEDADDAVQPVKMKLFSNDLYSIAASVLKHVPETNHDEAAIASMYKEGMFFAFEKQAIDVVDRQSHQSWKSFRGFLMRRLAAKHVSRAPSVQALADMAVESASAQSTGGIGPQQAALAIEAEKKKHLDDVVKEHFDSQLEALKNTDEIAKVSEFMKANNVLFPCNLHPCFTTFAGFVIPKLIEAMSTKFADRAHLEMSDVIVKLADGFSTIRLGEKSHDTICEALPVLLGCQTASAEVKQVVQTCFGTVEAAESHCLFRTDYTLGLLRMVSTMMPPVMHHEALVELRGKLDVAQDMRSDIGAVEIHKKVGAEGDESWSVFWVNLTRSAASKESLSAFVQEQLADYKLKADRALQARADQRRLVVAAANSAHAATGGDDAEEAAADEKKKKLVETVAALKSISDCHKGHAQLCRELMRGPAWNEAGQSALAVPAIPDKSVTCVMEALLKFIEFKLLENASLGLRMGCDRGYDVLFYDESRKDSRLFFQSEEADPALTLNFCGPVSLIPTVGSFVIGTFDGRKLYLRSSMPNKGPVIGLFSPAWLARVVSYNEDTGEPLEDASTIMKTNTFTLNFGWAESHLADEKSVKSKGPFEITRGWPDSDAHYEEVFKMPQEASKYSSAVAARMKELRPAKEVRGPPRDWLEQATAPGMPCGIAQMPRRLQASRGSGGVAARRSPLRGPAAQSQSTTDCISKL</sequence>
<comment type="caution">
    <text evidence="2">The sequence shown here is derived from an EMBL/GenBank/DDBJ whole genome shotgun (WGS) entry which is preliminary data.</text>
</comment>
<dbReference type="Gene3D" id="3.90.120.10">
    <property type="entry name" value="DNA Methylase, subunit A, domain 2"/>
    <property type="match status" value="1"/>
</dbReference>
<organism evidence="2 3">
    <name type="scientific">Prorocentrum cordatum</name>
    <dbReference type="NCBI Taxonomy" id="2364126"/>
    <lineage>
        <taxon>Eukaryota</taxon>
        <taxon>Sar</taxon>
        <taxon>Alveolata</taxon>
        <taxon>Dinophyceae</taxon>
        <taxon>Prorocentrales</taxon>
        <taxon>Prorocentraceae</taxon>
        <taxon>Prorocentrum</taxon>
    </lineage>
</organism>
<proteinExistence type="predicted"/>
<dbReference type="Gene3D" id="3.40.50.150">
    <property type="entry name" value="Vaccinia Virus protein VP39"/>
    <property type="match status" value="1"/>
</dbReference>
<protein>
    <submittedName>
        <fullName evidence="2">Uncharacterized protein</fullName>
    </submittedName>
</protein>
<reference evidence="2" key="1">
    <citation type="submission" date="2023-10" db="EMBL/GenBank/DDBJ databases">
        <authorList>
            <person name="Chen Y."/>
            <person name="Shah S."/>
            <person name="Dougan E. K."/>
            <person name="Thang M."/>
            <person name="Chan C."/>
        </authorList>
    </citation>
    <scope>NUCLEOTIDE SEQUENCE [LARGE SCALE GENOMIC DNA]</scope>
</reference>
<dbReference type="InterPro" id="IPR029063">
    <property type="entry name" value="SAM-dependent_MTases_sf"/>
</dbReference>
<feature type="region of interest" description="Disordered" evidence="1">
    <location>
        <begin position="1813"/>
        <end position="1846"/>
    </location>
</feature>
<evidence type="ECO:0000313" key="2">
    <source>
        <dbReference type="EMBL" id="CAK0835947.1"/>
    </source>
</evidence>
<accession>A0ABN9SU57</accession>
<feature type="compositionally biased region" description="Polar residues" evidence="1">
    <location>
        <begin position="1834"/>
        <end position="1846"/>
    </location>
</feature>
<dbReference type="SUPFAM" id="SSF53335">
    <property type="entry name" value="S-adenosyl-L-methionine-dependent methyltransferases"/>
    <property type="match status" value="1"/>
</dbReference>
<name>A0ABN9SU57_9DINO</name>
<dbReference type="EMBL" id="CAUYUJ010013302">
    <property type="protein sequence ID" value="CAK0835947.1"/>
    <property type="molecule type" value="Genomic_DNA"/>
</dbReference>
<feature type="compositionally biased region" description="Basic residues" evidence="1">
    <location>
        <begin position="1061"/>
        <end position="1087"/>
    </location>
</feature>
<gene>
    <name evidence="2" type="ORF">PCOR1329_LOCUS32594</name>
</gene>
<feature type="non-terminal residue" evidence="2">
    <location>
        <position position="1"/>
    </location>
</feature>
<feature type="region of interest" description="Disordered" evidence="1">
    <location>
        <begin position="1023"/>
        <end position="1087"/>
    </location>
</feature>
<feature type="compositionally biased region" description="Low complexity" evidence="1">
    <location>
        <begin position="1032"/>
        <end position="1041"/>
    </location>
</feature>
<keyword evidence="3" id="KW-1185">Reference proteome</keyword>
<dbReference type="Proteomes" id="UP001189429">
    <property type="component" value="Unassembled WGS sequence"/>
</dbReference>
<evidence type="ECO:0000313" key="3">
    <source>
        <dbReference type="Proteomes" id="UP001189429"/>
    </source>
</evidence>